<evidence type="ECO:0000313" key="3">
    <source>
        <dbReference type="EMBL" id="KAJ7406407.1"/>
    </source>
</evidence>
<sequence length="160" mass="18239">MDGPVVLQEEEHHLCDVGEFLCHDRVTCVSQHWLCDGEPDCPDDSDESLDTWGIVSCTGNTAHPSEELNSSLVDERKYTTSQKWYVLGGTLKIMLFRHLPLDQVAPSLVQPGLEHQQIWTPYMYDPHGKGLVTYLKTPSARKINVNSYSKQKEVLDLRWI</sequence>
<dbReference type="SMART" id="SM00192">
    <property type="entry name" value="LDLa"/>
    <property type="match status" value="1"/>
</dbReference>
<dbReference type="Pfam" id="PF00057">
    <property type="entry name" value="Ldl_recept_a"/>
    <property type="match status" value="1"/>
</dbReference>
<dbReference type="EMBL" id="WHWB01034654">
    <property type="protein sequence ID" value="KAJ7406407.1"/>
    <property type="molecule type" value="Genomic_DNA"/>
</dbReference>
<keyword evidence="4" id="KW-1185">Reference proteome</keyword>
<evidence type="ECO:0000256" key="2">
    <source>
        <dbReference type="PROSITE-ProRule" id="PRU00124"/>
    </source>
</evidence>
<name>A0ABQ9CNT3_9PASS</name>
<evidence type="ECO:0000256" key="1">
    <source>
        <dbReference type="ARBA" id="ARBA00023157"/>
    </source>
</evidence>
<reference evidence="3" key="1">
    <citation type="submission" date="2019-10" db="EMBL/GenBank/DDBJ databases">
        <authorList>
            <person name="Soares A.E.R."/>
            <person name="Aleixo A."/>
            <person name="Schneider P."/>
            <person name="Miyaki C.Y."/>
            <person name="Schneider M.P."/>
            <person name="Mello C."/>
            <person name="Vasconcelos A.T.R."/>
        </authorList>
    </citation>
    <scope>NUCLEOTIDE SEQUENCE</scope>
    <source>
        <tissue evidence="3">Muscle</tissue>
    </source>
</reference>
<evidence type="ECO:0000313" key="4">
    <source>
        <dbReference type="Proteomes" id="UP001145742"/>
    </source>
</evidence>
<protein>
    <submittedName>
        <fullName evidence="3">Uncharacterized protein</fullName>
    </submittedName>
</protein>
<keyword evidence="1" id="KW-1015">Disulfide bond</keyword>
<dbReference type="InterPro" id="IPR036055">
    <property type="entry name" value="LDL_receptor-like_sf"/>
</dbReference>
<dbReference type="SUPFAM" id="SSF57424">
    <property type="entry name" value="LDL receptor-like module"/>
    <property type="match status" value="1"/>
</dbReference>
<dbReference type="CDD" id="cd00112">
    <property type="entry name" value="LDLa"/>
    <property type="match status" value="1"/>
</dbReference>
<dbReference type="PROSITE" id="PS50068">
    <property type="entry name" value="LDLRA_2"/>
    <property type="match status" value="1"/>
</dbReference>
<dbReference type="InterPro" id="IPR002172">
    <property type="entry name" value="LDrepeatLR_classA_rpt"/>
</dbReference>
<gene>
    <name evidence="3" type="ORF">WISP_134046</name>
</gene>
<proteinExistence type="predicted"/>
<dbReference type="Gene3D" id="4.10.400.10">
    <property type="entry name" value="Low-density Lipoprotein Receptor"/>
    <property type="match status" value="1"/>
</dbReference>
<accession>A0ABQ9CNT3</accession>
<organism evidence="3 4">
    <name type="scientific">Willisornis vidua</name>
    <name type="common">Xingu scale-backed antbird</name>
    <dbReference type="NCBI Taxonomy" id="1566151"/>
    <lineage>
        <taxon>Eukaryota</taxon>
        <taxon>Metazoa</taxon>
        <taxon>Chordata</taxon>
        <taxon>Craniata</taxon>
        <taxon>Vertebrata</taxon>
        <taxon>Euteleostomi</taxon>
        <taxon>Archelosauria</taxon>
        <taxon>Archosauria</taxon>
        <taxon>Dinosauria</taxon>
        <taxon>Saurischia</taxon>
        <taxon>Theropoda</taxon>
        <taxon>Coelurosauria</taxon>
        <taxon>Aves</taxon>
        <taxon>Neognathae</taxon>
        <taxon>Neoaves</taxon>
        <taxon>Telluraves</taxon>
        <taxon>Australaves</taxon>
        <taxon>Passeriformes</taxon>
        <taxon>Thamnophilidae</taxon>
        <taxon>Willisornis</taxon>
    </lineage>
</organism>
<comment type="caution">
    <text evidence="3">The sequence shown here is derived from an EMBL/GenBank/DDBJ whole genome shotgun (WGS) entry which is preliminary data.</text>
</comment>
<comment type="caution">
    <text evidence="2">Lacks conserved residue(s) required for the propagation of feature annotation.</text>
</comment>
<dbReference type="Proteomes" id="UP001145742">
    <property type="component" value="Unassembled WGS sequence"/>
</dbReference>